<protein>
    <submittedName>
        <fullName evidence="2">Uncharacterized protein</fullName>
    </submittedName>
</protein>
<evidence type="ECO:0000256" key="1">
    <source>
        <dbReference type="SAM" id="MobiDB-lite"/>
    </source>
</evidence>
<dbReference type="Proteomes" id="UP000008177">
    <property type="component" value="Unplaced contigs"/>
</dbReference>
<reference evidence="3" key="1">
    <citation type="journal article" date="2011" name="PLoS Genet.">
        <title>Genomic analysis of the necrotrophic fungal pathogens Sclerotinia sclerotiorum and Botrytis cinerea.</title>
        <authorList>
            <person name="Amselem J."/>
            <person name="Cuomo C.A."/>
            <person name="van Kan J.A."/>
            <person name="Viaud M."/>
            <person name="Benito E.P."/>
            <person name="Couloux A."/>
            <person name="Coutinho P.M."/>
            <person name="de Vries R.P."/>
            <person name="Dyer P.S."/>
            <person name="Fillinger S."/>
            <person name="Fournier E."/>
            <person name="Gout L."/>
            <person name="Hahn M."/>
            <person name="Kohn L."/>
            <person name="Lapalu N."/>
            <person name="Plummer K.M."/>
            <person name="Pradier J.M."/>
            <person name="Quevillon E."/>
            <person name="Sharon A."/>
            <person name="Simon A."/>
            <person name="ten Have A."/>
            <person name="Tudzynski B."/>
            <person name="Tudzynski P."/>
            <person name="Wincker P."/>
            <person name="Andrew M."/>
            <person name="Anthouard V."/>
            <person name="Beever R.E."/>
            <person name="Beffa R."/>
            <person name="Benoit I."/>
            <person name="Bouzid O."/>
            <person name="Brault B."/>
            <person name="Chen Z."/>
            <person name="Choquer M."/>
            <person name="Collemare J."/>
            <person name="Cotton P."/>
            <person name="Danchin E.G."/>
            <person name="Da Silva C."/>
            <person name="Gautier A."/>
            <person name="Giraud C."/>
            <person name="Giraud T."/>
            <person name="Gonzalez C."/>
            <person name="Grossetete S."/>
            <person name="Guldener U."/>
            <person name="Henrissat B."/>
            <person name="Howlett B.J."/>
            <person name="Kodira C."/>
            <person name="Kretschmer M."/>
            <person name="Lappartient A."/>
            <person name="Leroch M."/>
            <person name="Levis C."/>
            <person name="Mauceli E."/>
            <person name="Neuveglise C."/>
            <person name="Oeser B."/>
            <person name="Pearson M."/>
            <person name="Poulain J."/>
            <person name="Poussereau N."/>
            <person name="Quesneville H."/>
            <person name="Rascle C."/>
            <person name="Schumacher J."/>
            <person name="Segurens B."/>
            <person name="Sexton A."/>
            <person name="Silva E."/>
            <person name="Sirven C."/>
            <person name="Soanes D.M."/>
            <person name="Talbot N.J."/>
            <person name="Templeton M."/>
            <person name="Yandava C."/>
            <person name="Yarden O."/>
            <person name="Zeng Q."/>
            <person name="Rollins J.A."/>
            <person name="Lebrun M.H."/>
            <person name="Dickman M."/>
        </authorList>
    </citation>
    <scope>NUCLEOTIDE SEQUENCE [LARGE SCALE GENOMIC DNA]</scope>
    <source>
        <strain evidence="3">T4</strain>
    </source>
</reference>
<evidence type="ECO:0000313" key="3">
    <source>
        <dbReference type="Proteomes" id="UP000008177"/>
    </source>
</evidence>
<name>G2Y3J9_BOTF4</name>
<accession>G2Y3J9</accession>
<sequence>MPASPAVTPTGRRSIGVNGTKLRDIAKKRVDPNSLSIDAHAYVLTPSKT</sequence>
<evidence type="ECO:0000313" key="2">
    <source>
        <dbReference type="EMBL" id="CCD47239.1"/>
    </source>
</evidence>
<dbReference type="EMBL" id="FQ790286">
    <property type="protein sequence ID" value="CCD47239.1"/>
    <property type="molecule type" value="Genomic_DNA"/>
</dbReference>
<dbReference type="AlphaFoldDB" id="G2Y3J9"/>
<gene>
    <name evidence="2" type="ORF">BofuT4_uP003980.1</name>
</gene>
<proteinExistence type="predicted"/>
<dbReference type="InParanoid" id="G2Y3J9"/>
<organism evidence="2 3">
    <name type="scientific">Botryotinia fuckeliana (strain T4)</name>
    <name type="common">Noble rot fungus</name>
    <name type="synonym">Botrytis cinerea</name>
    <dbReference type="NCBI Taxonomy" id="999810"/>
    <lineage>
        <taxon>Eukaryota</taxon>
        <taxon>Fungi</taxon>
        <taxon>Dikarya</taxon>
        <taxon>Ascomycota</taxon>
        <taxon>Pezizomycotina</taxon>
        <taxon>Leotiomycetes</taxon>
        <taxon>Helotiales</taxon>
        <taxon>Sclerotiniaceae</taxon>
        <taxon>Botrytis</taxon>
    </lineage>
</organism>
<dbReference type="HOGENOM" id="CLU_3142861_0_0_1"/>
<feature type="region of interest" description="Disordered" evidence="1">
    <location>
        <begin position="1"/>
        <end position="20"/>
    </location>
</feature>